<feature type="non-terminal residue" evidence="3">
    <location>
        <position position="107"/>
    </location>
</feature>
<dbReference type="EMBL" id="AEAH01000854">
    <property type="protein sequence ID" value="EGH30832.1"/>
    <property type="molecule type" value="Genomic_DNA"/>
</dbReference>
<dbReference type="HOGENOM" id="CLU_2312137_0_0_6"/>
<reference evidence="3 4" key="1">
    <citation type="journal article" date="2011" name="PLoS Pathog.">
        <title>Dynamic evolution of pathogenicity revealed by sequencing and comparative genomics of 19 Pseudomonas syringae isolates.</title>
        <authorList>
            <person name="Baltrus D.A."/>
            <person name="Nishimura M.T."/>
            <person name="Romanchuk A."/>
            <person name="Chang J.H."/>
            <person name="Mukhtar M.S."/>
            <person name="Cherkis K."/>
            <person name="Roach J."/>
            <person name="Grant S.R."/>
            <person name="Jones C.D."/>
            <person name="Dangl J.L."/>
        </authorList>
    </citation>
    <scope>NUCLEOTIDE SEQUENCE [LARGE SCALE GENOMIC DNA]</scope>
    <source>
        <strain evidence="4">M301072PT</strain>
    </source>
</reference>
<accession>F3FKU6</accession>
<dbReference type="SUPFAM" id="SSF53448">
    <property type="entry name" value="Nucleotide-diphospho-sugar transferases"/>
    <property type="match status" value="1"/>
</dbReference>
<dbReference type="InterPro" id="IPR029044">
    <property type="entry name" value="Nucleotide-diphossugar_trans"/>
</dbReference>
<keyword evidence="3" id="KW-0808">Transferase</keyword>
<dbReference type="PANTHER" id="PTHR22916">
    <property type="entry name" value="GLYCOSYLTRANSFERASE"/>
    <property type="match status" value="1"/>
</dbReference>
<dbReference type="GO" id="GO:0016758">
    <property type="term" value="F:hexosyltransferase activity"/>
    <property type="evidence" value="ECO:0007669"/>
    <property type="project" value="UniProtKB-ARBA"/>
</dbReference>
<keyword evidence="1" id="KW-0997">Cell inner membrane</keyword>
<dbReference type="CDD" id="cd00761">
    <property type="entry name" value="Glyco_tranf_GTA_type"/>
    <property type="match status" value="1"/>
</dbReference>
<dbReference type="AlphaFoldDB" id="F3FKU6"/>
<name>F3FKU6_PSESX</name>
<evidence type="ECO:0000259" key="2">
    <source>
        <dbReference type="Pfam" id="PF00535"/>
    </source>
</evidence>
<dbReference type="Proteomes" id="UP000004471">
    <property type="component" value="Unassembled WGS sequence"/>
</dbReference>
<keyword evidence="1" id="KW-1003">Cell membrane</keyword>
<organism evidence="3 4">
    <name type="scientific">Pseudomonas syringae pv. japonica str. M301072</name>
    <dbReference type="NCBI Taxonomy" id="629262"/>
    <lineage>
        <taxon>Bacteria</taxon>
        <taxon>Pseudomonadati</taxon>
        <taxon>Pseudomonadota</taxon>
        <taxon>Gammaproteobacteria</taxon>
        <taxon>Pseudomonadales</taxon>
        <taxon>Pseudomonadaceae</taxon>
        <taxon>Pseudomonas</taxon>
        <taxon>Pseudomonas syringae</taxon>
    </lineage>
</organism>
<sequence length="107" mass="12260">MNSVPLVSIVIPAFNPRFFRAALQSALDQVYDNLEIIVCDDCRSDEIKAIFDELVVPDSDRARYMRNPQRLGFQGNLLKGLEQASGEYIKFLCDDDRLYNYCVAYQA</sequence>
<protein>
    <submittedName>
        <fullName evidence="3">Glycosyl transferase family protein</fullName>
    </submittedName>
</protein>
<keyword evidence="1" id="KW-0472">Membrane</keyword>
<evidence type="ECO:0000313" key="4">
    <source>
        <dbReference type="Proteomes" id="UP000004471"/>
    </source>
</evidence>
<dbReference type="Gene3D" id="3.90.550.10">
    <property type="entry name" value="Spore Coat Polysaccharide Biosynthesis Protein SpsA, Chain A"/>
    <property type="match status" value="1"/>
</dbReference>
<feature type="domain" description="Glycosyltransferase 2-like" evidence="2">
    <location>
        <begin position="8"/>
        <end position="98"/>
    </location>
</feature>
<comment type="caution">
    <text evidence="3">The sequence shown here is derived from an EMBL/GenBank/DDBJ whole genome shotgun (WGS) entry which is preliminary data.</text>
</comment>
<gene>
    <name evidence="3" type="ORF">PSYJA_18351</name>
</gene>
<dbReference type="InterPro" id="IPR001173">
    <property type="entry name" value="Glyco_trans_2-like"/>
</dbReference>
<evidence type="ECO:0000313" key="3">
    <source>
        <dbReference type="EMBL" id="EGH30832.1"/>
    </source>
</evidence>
<evidence type="ECO:0000256" key="1">
    <source>
        <dbReference type="ARBA" id="ARBA00022519"/>
    </source>
</evidence>
<dbReference type="Pfam" id="PF00535">
    <property type="entry name" value="Glycos_transf_2"/>
    <property type="match status" value="1"/>
</dbReference>
<proteinExistence type="predicted"/>
<dbReference type="PANTHER" id="PTHR22916:SF3">
    <property type="entry name" value="UDP-GLCNAC:BETAGAL BETA-1,3-N-ACETYLGLUCOSAMINYLTRANSFERASE-LIKE PROTEIN 1"/>
    <property type="match status" value="1"/>
</dbReference>